<feature type="transmembrane region" description="Helical" evidence="1">
    <location>
        <begin position="138"/>
        <end position="157"/>
    </location>
</feature>
<keyword evidence="1" id="KW-0812">Transmembrane</keyword>
<evidence type="ECO:0008006" key="3">
    <source>
        <dbReference type="Google" id="ProtNLM"/>
    </source>
</evidence>
<dbReference type="AlphaFoldDB" id="A0A831Z1H4"/>
<feature type="transmembrane region" description="Helical" evidence="1">
    <location>
        <begin position="423"/>
        <end position="442"/>
    </location>
</feature>
<evidence type="ECO:0000256" key="1">
    <source>
        <dbReference type="SAM" id="Phobius"/>
    </source>
</evidence>
<feature type="transmembrane region" description="Helical" evidence="1">
    <location>
        <begin position="163"/>
        <end position="184"/>
    </location>
</feature>
<feature type="transmembrane region" description="Helical" evidence="1">
    <location>
        <begin position="191"/>
        <end position="221"/>
    </location>
</feature>
<feature type="transmembrane region" description="Helical" evidence="1">
    <location>
        <begin position="241"/>
        <end position="267"/>
    </location>
</feature>
<keyword evidence="1" id="KW-1133">Transmembrane helix</keyword>
<evidence type="ECO:0000313" key="2">
    <source>
        <dbReference type="EMBL" id="HEX62076.1"/>
    </source>
</evidence>
<feature type="transmembrane region" description="Helical" evidence="1">
    <location>
        <begin position="359"/>
        <end position="379"/>
    </location>
</feature>
<feature type="transmembrane region" description="Helical" evidence="1">
    <location>
        <begin position="111"/>
        <end position="131"/>
    </location>
</feature>
<dbReference type="EMBL" id="DSPJ01000074">
    <property type="protein sequence ID" value="HEX62076.1"/>
    <property type="molecule type" value="Genomic_DNA"/>
</dbReference>
<proteinExistence type="predicted"/>
<sequence length="450" mass="50042">MKDSTRKNLGFIAATFLILLASFAFNLFGASTPETFRDFQLDSESIVKSTVICEVVNGRPVFKGLLVFVPDSTYWGSCNPEKIKPYASQFGLQAKAISIFAPNNLSDLSRYFNLITVVFAALTAAIFALFLWAVRREWGTATALVTTFLLAMSPFLVNFARNLFWSTFLLFAPFVLGFAFYPWFKEKKHLLWFYLAFGLLIALKSATGYEYLSSVVLSGFVPVLYFELKEKSPIAKLVKKFFVIVAFSAGGFGVALAAHVAVLASYLGSFSAVFQSVVDRAAIRMIGLAGNLDWPSYVLELFKGTYPRVFDQIEYWLGFLGKTGESLHSGVSMGMISLLHYLLSPALTMPIYLKYPFDILVGSVLFMILLVGIILWRLSLLSGFRQPRVRALIAAVGFAFLASFSWAVVGYSHMLAHPHINTIIFFIPFFPMAYVAIGLWLTGGLSRKVS</sequence>
<protein>
    <recommendedName>
        <fullName evidence="3">Glycosyltransferase RgtA/B/C/D-like domain-containing protein</fullName>
    </recommendedName>
</protein>
<feature type="transmembrane region" description="Helical" evidence="1">
    <location>
        <begin position="391"/>
        <end position="411"/>
    </location>
</feature>
<accession>A0A831Z1H4</accession>
<gene>
    <name evidence="2" type="ORF">ENR01_02920</name>
</gene>
<name>A0A831Z1H4_UNCKA</name>
<keyword evidence="1" id="KW-0472">Membrane</keyword>
<comment type="caution">
    <text evidence="2">The sequence shown here is derived from an EMBL/GenBank/DDBJ whole genome shotgun (WGS) entry which is preliminary data.</text>
</comment>
<reference evidence="2" key="1">
    <citation type="journal article" date="2020" name="mSystems">
        <title>Genome- and Community-Level Interaction Insights into Carbon Utilization and Element Cycling Functions of Hydrothermarchaeota in Hydrothermal Sediment.</title>
        <authorList>
            <person name="Zhou Z."/>
            <person name="Liu Y."/>
            <person name="Xu W."/>
            <person name="Pan J."/>
            <person name="Luo Z.H."/>
            <person name="Li M."/>
        </authorList>
    </citation>
    <scope>NUCLEOTIDE SEQUENCE [LARGE SCALE GENOMIC DNA]</scope>
    <source>
        <strain evidence="2">SpSt-361</strain>
    </source>
</reference>
<organism evidence="2">
    <name type="scientific">candidate division WWE3 bacterium</name>
    <dbReference type="NCBI Taxonomy" id="2053526"/>
    <lineage>
        <taxon>Bacteria</taxon>
        <taxon>Katanobacteria</taxon>
    </lineage>
</organism>